<reference evidence="3" key="1">
    <citation type="submission" date="2014-09" db="EMBL/GenBank/DDBJ databases">
        <authorList>
            <person name="Sharma Rahul"/>
            <person name="Thines Marco"/>
        </authorList>
    </citation>
    <scope>NUCLEOTIDE SEQUENCE [LARGE SCALE GENOMIC DNA]</scope>
</reference>
<name>A0A0P1AQU0_PLAHL</name>
<dbReference type="RefSeq" id="XP_024580024.1">
    <property type="nucleotide sequence ID" value="XM_024729670.1"/>
</dbReference>
<dbReference type="AlphaFoldDB" id="A0A0P1AQU0"/>
<accession>A0A0P1AQU0</accession>
<evidence type="ECO:0000256" key="1">
    <source>
        <dbReference type="SAM" id="MobiDB-lite"/>
    </source>
</evidence>
<organism evidence="2 3">
    <name type="scientific">Plasmopara halstedii</name>
    <name type="common">Downy mildew of sunflower</name>
    <dbReference type="NCBI Taxonomy" id="4781"/>
    <lineage>
        <taxon>Eukaryota</taxon>
        <taxon>Sar</taxon>
        <taxon>Stramenopiles</taxon>
        <taxon>Oomycota</taxon>
        <taxon>Peronosporomycetes</taxon>
        <taxon>Peronosporales</taxon>
        <taxon>Peronosporaceae</taxon>
        <taxon>Plasmopara</taxon>
    </lineage>
</organism>
<evidence type="ECO:0000313" key="2">
    <source>
        <dbReference type="EMBL" id="CEG43655.1"/>
    </source>
</evidence>
<proteinExistence type="predicted"/>
<protein>
    <submittedName>
        <fullName evidence="2">Uncharacterized protein</fullName>
    </submittedName>
</protein>
<dbReference type="GeneID" id="36409008"/>
<keyword evidence="3" id="KW-1185">Reference proteome</keyword>
<feature type="region of interest" description="Disordered" evidence="1">
    <location>
        <begin position="1"/>
        <end position="99"/>
    </location>
</feature>
<dbReference type="Proteomes" id="UP000054928">
    <property type="component" value="Unassembled WGS sequence"/>
</dbReference>
<feature type="compositionally biased region" description="Basic and acidic residues" evidence="1">
    <location>
        <begin position="241"/>
        <end position="258"/>
    </location>
</feature>
<feature type="compositionally biased region" description="Polar residues" evidence="1">
    <location>
        <begin position="207"/>
        <end position="221"/>
    </location>
</feature>
<dbReference type="EMBL" id="CCYD01000810">
    <property type="protein sequence ID" value="CEG43655.1"/>
    <property type="molecule type" value="Genomic_DNA"/>
</dbReference>
<feature type="region of interest" description="Disordered" evidence="1">
    <location>
        <begin position="206"/>
        <end position="258"/>
    </location>
</feature>
<feature type="compositionally biased region" description="Polar residues" evidence="1">
    <location>
        <begin position="20"/>
        <end position="29"/>
    </location>
</feature>
<evidence type="ECO:0000313" key="3">
    <source>
        <dbReference type="Proteomes" id="UP000054928"/>
    </source>
</evidence>
<sequence>MKDKEVSMHLKRVSEGALPQQPTKTTPMTEETLPQKIAPPENLQKGVEPETNLAITSPSAETLAPDKHRTRAVLPKKEETTVDNNKISSDPAPMSPSVHKPATETLARLKHGSIGISSMTPKKEQKSELNLMPMTYLIKPKVPHIKKAHHPTTSKNVQDDGLINQVFGYLTKIFDLFKPSESEITPSKRPKVKDMEDIHPMKKDTLANLQPGSEDTISQKRTMSKHAKESVKPLMRVTAKKPSESSKVEPEKKPLSHEKNGLEATLLTPFESKKGGGTKSVNKNSLTRKVWLDSVKTIENTPRYVVQLPNYDVKNLEYFDTLKALKNPRSMLEWLRNWSLEKRLPAYIAACEETANERGYLDIYGIEALLDDGKITSAKNLAYIFRMYLQSGDNVKLAMAPRIEKAMIEWMLKKNQDPVIVSYALGGSHFTKVHPAHRNAFDWFEKNYRKDISVPRKKI</sequence>
<feature type="compositionally biased region" description="Basic and acidic residues" evidence="1">
    <location>
        <begin position="1"/>
        <end position="14"/>
    </location>
</feature>